<dbReference type="EMBL" id="JAVRQI010000002">
    <property type="protein sequence ID" value="MDT1061034.1"/>
    <property type="molecule type" value="Genomic_DNA"/>
</dbReference>
<dbReference type="SUPFAM" id="SSF46785">
    <property type="entry name" value="Winged helix' DNA-binding domain"/>
    <property type="match status" value="1"/>
</dbReference>
<sequence length="148" mass="16480">MIRQNEAKHIFDDLDRGIVGHLRVDGRAPLNKIAEALGVSRGTVQNRLDRLLDSGALLGFTVRVRQDYDVDMVRAIMLVEVVGRSTTQVIRKMRGIPAIQALHTTNGNWDLIAEIRASSLSDFDMVLREIRLIDGVLNSETSIMLSSV</sequence>
<feature type="domain" description="HTH asnC-type" evidence="4">
    <location>
        <begin position="11"/>
        <end position="85"/>
    </location>
</feature>
<keyword evidence="1" id="KW-0805">Transcription regulation</keyword>
<organism evidence="5 6">
    <name type="scientific">Paracoccus broussonetiae</name>
    <dbReference type="NCBI Taxonomy" id="3075834"/>
    <lineage>
        <taxon>Bacteria</taxon>
        <taxon>Pseudomonadati</taxon>
        <taxon>Pseudomonadota</taxon>
        <taxon>Alphaproteobacteria</taxon>
        <taxon>Rhodobacterales</taxon>
        <taxon>Paracoccaceae</taxon>
        <taxon>Paracoccus</taxon>
    </lineage>
</organism>
<dbReference type="RefSeq" id="WP_311758140.1">
    <property type="nucleotide sequence ID" value="NZ_JAVRQI010000002.1"/>
</dbReference>
<evidence type="ECO:0000256" key="1">
    <source>
        <dbReference type="ARBA" id="ARBA00023015"/>
    </source>
</evidence>
<evidence type="ECO:0000259" key="4">
    <source>
        <dbReference type="PROSITE" id="PS50956"/>
    </source>
</evidence>
<keyword evidence="2" id="KW-0238">DNA-binding</keyword>
<dbReference type="PROSITE" id="PS50956">
    <property type="entry name" value="HTH_ASNC_2"/>
    <property type="match status" value="1"/>
</dbReference>
<dbReference type="Pfam" id="PF01037">
    <property type="entry name" value="AsnC_trans_reg"/>
    <property type="match status" value="1"/>
</dbReference>
<dbReference type="InterPro" id="IPR036390">
    <property type="entry name" value="WH_DNA-bd_sf"/>
</dbReference>
<dbReference type="PRINTS" id="PR00033">
    <property type="entry name" value="HTHASNC"/>
</dbReference>
<evidence type="ECO:0000313" key="5">
    <source>
        <dbReference type="EMBL" id="MDT1061034.1"/>
    </source>
</evidence>
<accession>A0ABU3E9Y7</accession>
<keyword evidence="3" id="KW-0804">Transcription</keyword>
<evidence type="ECO:0000256" key="3">
    <source>
        <dbReference type="ARBA" id="ARBA00023163"/>
    </source>
</evidence>
<dbReference type="InterPro" id="IPR019888">
    <property type="entry name" value="Tscrpt_reg_AsnC-like"/>
</dbReference>
<reference evidence="6" key="1">
    <citation type="submission" date="2023-07" db="EMBL/GenBank/DDBJ databases">
        <title>Characterization of two Paracoccaceae strains isolated from Phycosphere and proposal of Xinfangfangia lacusdiani sp. nov.</title>
        <authorList>
            <person name="Deng Y."/>
            <person name="Zhang Y.Q."/>
        </authorList>
    </citation>
    <scope>NUCLEOTIDE SEQUENCE [LARGE SCALE GENOMIC DNA]</scope>
    <source>
        <strain evidence="6">CPCC 101403</strain>
    </source>
</reference>
<dbReference type="InterPro" id="IPR036388">
    <property type="entry name" value="WH-like_DNA-bd_sf"/>
</dbReference>
<dbReference type="SMART" id="SM00344">
    <property type="entry name" value="HTH_ASNC"/>
    <property type="match status" value="1"/>
</dbReference>
<evidence type="ECO:0000256" key="2">
    <source>
        <dbReference type="ARBA" id="ARBA00023125"/>
    </source>
</evidence>
<dbReference type="Pfam" id="PF13404">
    <property type="entry name" value="HTH_AsnC-type"/>
    <property type="match status" value="1"/>
</dbReference>
<dbReference type="InterPro" id="IPR011008">
    <property type="entry name" value="Dimeric_a/b-barrel"/>
</dbReference>
<comment type="caution">
    <text evidence="5">The sequence shown here is derived from an EMBL/GenBank/DDBJ whole genome shotgun (WGS) entry which is preliminary data.</text>
</comment>
<proteinExistence type="predicted"/>
<dbReference type="Gene3D" id="3.30.70.920">
    <property type="match status" value="1"/>
</dbReference>
<name>A0ABU3E9Y7_9RHOB</name>
<dbReference type="InterPro" id="IPR000485">
    <property type="entry name" value="AsnC-type_HTH_dom"/>
</dbReference>
<keyword evidence="6" id="KW-1185">Reference proteome</keyword>
<evidence type="ECO:0000313" key="6">
    <source>
        <dbReference type="Proteomes" id="UP001251085"/>
    </source>
</evidence>
<gene>
    <name evidence="5" type="ORF">RM190_04125</name>
</gene>
<dbReference type="Gene3D" id="1.10.10.10">
    <property type="entry name" value="Winged helix-like DNA-binding domain superfamily/Winged helix DNA-binding domain"/>
    <property type="match status" value="1"/>
</dbReference>
<dbReference type="PANTHER" id="PTHR30154:SF34">
    <property type="entry name" value="TRANSCRIPTIONAL REGULATOR AZLB"/>
    <property type="match status" value="1"/>
</dbReference>
<dbReference type="InterPro" id="IPR019887">
    <property type="entry name" value="Tscrpt_reg_AsnC/Lrp_C"/>
</dbReference>
<dbReference type="SUPFAM" id="SSF54909">
    <property type="entry name" value="Dimeric alpha+beta barrel"/>
    <property type="match status" value="1"/>
</dbReference>
<protein>
    <submittedName>
        <fullName evidence="5">Lrp/AsnC family transcriptional regulator</fullName>
    </submittedName>
</protein>
<dbReference type="PANTHER" id="PTHR30154">
    <property type="entry name" value="LEUCINE-RESPONSIVE REGULATORY PROTEIN"/>
    <property type="match status" value="1"/>
</dbReference>
<dbReference type="Proteomes" id="UP001251085">
    <property type="component" value="Unassembled WGS sequence"/>
</dbReference>